<dbReference type="AlphaFoldDB" id="B5HS03"/>
<name>B5HS03_STRX2</name>
<gene>
    <name evidence="2" type="ORF">SSEG_02188</name>
</gene>
<accession>B5HS03</accession>
<feature type="compositionally biased region" description="Basic and acidic residues" evidence="1">
    <location>
        <begin position="129"/>
        <end position="138"/>
    </location>
</feature>
<keyword evidence="3" id="KW-1185">Reference proteome</keyword>
<sequence>MVDLGVAVVTVMRAWPGNPADQMVELGVREEPRQIVTRRQRDPHPLQRRILALHHTSRIRTGLGPVDVHTVEAQGAVTLRRQGAVRTRHRQLPPPHRGQILARTLPGRNTHVGSASRYTHPGSPAARQPGREMRPDST</sequence>
<organism evidence="2 3">
    <name type="scientific">Streptomyces sviceus (strain ATCC 29083 / DSM 924 / JCM 4929 / NBRC 13980 / NCIMB 11184 / NRRL 5439 / UC 5370)</name>
    <dbReference type="NCBI Taxonomy" id="463191"/>
    <lineage>
        <taxon>Bacteria</taxon>
        <taxon>Bacillati</taxon>
        <taxon>Actinomycetota</taxon>
        <taxon>Actinomycetes</taxon>
        <taxon>Kitasatosporales</taxon>
        <taxon>Streptomycetaceae</taxon>
        <taxon>Streptomyces</taxon>
    </lineage>
</organism>
<evidence type="ECO:0000313" key="2">
    <source>
        <dbReference type="EMBL" id="EDY55608.1"/>
    </source>
</evidence>
<dbReference type="Proteomes" id="UP000002785">
    <property type="component" value="Chromosome"/>
</dbReference>
<dbReference type="HOGENOM" id="CLU_1854158_0_0_11"/>
<feature type="region of interest" description="Disordered" evidence="1">
    <location>
        <begin position="81"/>
        <end position="138"/>
    </location>
</feature>
<evidence type="ECO:0000313" key="3">
    <source>
        <dbReference type="Proteomes" id="UP000002785"/>
    </source>
</evidence>
<reference evidence="2" key="1">
    <citation type="submission" date="2009-10" db="EMBL/GenBank/DDBJ databases">
        <title>The genome sequence of Streptomyces sviceus strain ATCC 29083.</title>
        <authorList>
            <consortium name="The Broad Institute Genome Sequencing Platform"/>
            <consortium name="Broad Institute Microbial Sequencing Center"/>
            <person name="Fischbach M."/>
            <person name="Godfrey P."/>
            <person name="Ward D."/>
            <person name="Young S."/>
            <person name="Zeng Q."/>
            <person name="Koehrsen M."/>
            <person name="Alvarado L."/>
            <person name="Berlin A.M."/>
            <person name="Bochicchio J."/>
            <person name="Borenstein D."/>
            <person name="Chapman S.B."/>
            <person name="Chen Z."/>
            <person name="Engels R."/>
            <person name="Freedman E."/>
            <person name="Gellesch M."/>
            <person name="Goldberg J."/>
            <person name="Griggs A."/>
            <person name="Gujja S."/>
            <person name="Heilman E.R."/>
            <person name="Heiman D.I."/>
            <person name="Hepburn T.A."/>
            <person name="Howarth C."/>
            <person name="Jen D."/>
            <person name="Larson L."/>
            <person name="Lewis B."/>
            <person name="Mehta T."/>
            <person name="Park D."/>
            <person name="Pearson M."/>
            <person name="Richards J."/>
            <person name="Roberts A."/>
            <person name="Saif S."/>
            <person name="Shea T.D."/>
            <person name="Shenoy N."/>
            <person name="Sisk P."/>
            <person name="Stolte C."/>
            <person name="Sykes S.N."/>
            <person name="Thomson T."/>
            <person name="Walk T."/>
            <person name="White J."/>
            <person name="Yandava C."/>
            <person name="Straight P."/>
            <person name="Clardy J."/>
            <person name="Hung D."/>
            <person name="Kolter R."/>
            <person name="Mekalanos J."/>
            <person name="Walker S."/>
            <person name="Walsh C.T."/>
            <person name="Wieland-Brown L.C."/>
            <person name="Haas B."/>
            <person name="Nusbaum C."/>
            <person name="Birren B."/>
        </authorList>
    </citation>
    <scope>NUCLEOTIDE SEQUENCE [LARGE SCALE GENOMIC DNA]</scope>
    <source>
        <strain evidence="2">ATCC 29083</strain>
    </source>
</reference>
<dbReference type="EMBL" id="CM000951">
    <property type="protein sequence ID" value="EDY55608.1"/>
    <property type="molecule type" value="Genomic_DNA"/>
</dbReference>
<evidence type="ECO:0000256" key="1">
    <source>
        <dbReference type="SAM" id="MobiDB-lite"/>
    </source>
</evidence>
<proteinExistence type="predicted"/>
<protein>
    <submittedName>
        <fullName evidence="2">Uncharacterized protein</fullName>
    </submittedName>
</protein>